<name>A0A834Z9E1_TETSI</name>
<dbReference type="OMA" id="PNEQDIC"/>
<dbReference type="EMBL" id="JABCRI010000009">
    <property type="protein sequence ID" value="KAF8400913.1"/>
    <property type="molecule type" value="Genomic_DNA"/>
</dbReference>
<reference evidence="1 2" key="1">
    <citation type="submission" date="2020-04" db="EMBL/GenBank/DDBJ databases">
        <title>Plant Genome Project.</title>
        <authorList>
            <person name="Zhang R.-G."/>
        </authorList>
    </citation>
    <scope>NUCLEOTIDE SEQUENCE [LARGE SCALE GENOMIC DNA]</scope>
    <source>
        <strain evidence="1">YNK0</strain>
        <tissue evidence="1">Leaf</tissue>
    </source>
</reference>
<protein>
    <submittedName>
        <fullName evidence="1">Uncharacterized protein</fullName>
    </submittedName>
</protein>
<dbReference type="PANTHER" id="PTHR47150">
    <property type="entry name" value="OS12G0169200 PROTEIN"/>
    <property type="match status" value="1"/>
</dbReference>
<dbReference type="AlphaFoldDB" id="A0A834Z9E1"/>
<keyword evidence="2" id="KW-1185">Reference proteome</keyword>
<proteinExistence type="predicted"/>
<evidence type="ECO:0000313" key="2">
    <source>
        <dbReference type="Proteomes" id="UP000655225"/>
    </source>
</evidence>
<dbReference type="OrthoDB" id="1624952at2759"/>
<evidence type="ECO:0000313" key="1">
    <source>
        <dbReference type="EMBL" id="KAF8400913.1"/>
    </source>
</evidence>
<accession>A0A834Z9E1</accession>
<comment type="caution">
    <text evidence="1">The sequence shown here is derived from an EMBL/GenBank/DDBJ whole genome shotgun (WGS) entry which is preliminary data.</text>
</comment>
<gene>
    <name evidence="1" type="ORF">HHK36_014216</name>
</gene>
<dbReference type="PANTHER" id="PTHR47150:SF7">
    <property type="entry name" value="NUCLEASE"/>
    <property type="match status" value="1"/>
</dbReference>
<organism evidence="1 2">
    <name type="scientific">Tetracentron sinense</name>
    <name type="common">Spur-leaf</name>
    <dbReference type="NCBI Taxonomy" id="13715"/>
    <lineage>
        <taxon>Eukaryota</taxon>
        <taxon>Viridiplantae</taxon>
        <taxon>Streptophyta</taxon>
        <taxon>Embryophyta</taxon>
        <taxon>Tracheophyta</taxon>
        <taxon>Spermatophyta</taxon>
        <taxon>Magnoliopsida</taxon>
        <taxon>Trochodendrales</taxon>
        <taxon>Trochodendraceae</taxon>
        <taxon>Tetracentron</taxon>
    </lineage>
</organism>
<sequence>MYRPKSTHRDAALLAIANKGHVGYILKLAENDVEAYDEYFVQRKDCCSRLVCSSVQKMIAAVCILAYGLSAYDEYLKIGESTAIESLKRFCETVITLYEGQYLRSPNEQDICTPASRRGREGVYERGIDVERWRPPPDETISPLEYARNPAILVAHISSRLSRIRNRGTNTMQMFDLMEHLWNKFGDEAI</sequence>
<dbReference type="Proteomes" id="UP000655225">
    <property type="component" value="Unassembled WGS sequence"/>
</dbReference>